<proteinExistence type="predicted"/>
<evidence type="ECO:0000313" key="1">
    <source>
        <dbReference type="EMBL" id="SVB79585.1"/>
    </source>
</evidence>
<sequence length="93" mass="8954">MAASPLISGGATPGIAQTQPLVSVSSALQKPSIGPSFQTGRDSAALASRSKAPANSVVGRSFNVATSAESPAAVSRDASGNLVGSGIIVDSSG</sequence>
<protein>
    <submittedName>
        <fullName evidence="1">Uncharacterized protein</fullName>
    </submittedName>
</protein>
<organism evidence="1">
    <name type="scientific">marine metagenome</name>
    <dbReference type="NCBI Taxonomy" id="408172"/>
    <lineage>
        <taxon>unclassified sequences</taxon>
        <taxon>metagenomes</taxon>
        <taxon>ecological metagenomes</taxon>
    </lineage>
</organism>
<accession>A0A382GXL0</accession>
<gene>
    <name evidence="1" type="ORF">METZ01_LOCUS232439</name>
</gene>
<name>A0A382GXL0_9ZZZZ</name>
<dbReference type="AlphaFoldDB" id="A0A382GXL0"/>
<dbReference type="EMBL" id="UINC01057916">
    <property type="protein sequence ID" value="SVB79585.1"/>
    <property type="molecule type" value="Genomic_DNA"/>
</dbReference>
<reference evidence="1" key="1">
    <citation type="submission" date="2018-05" db="EMBL/GenBank/DDBJ databases">
        <authorList>
            <person name="Lanie J.A."/>
            <person name="Ng W.-L."/>
            <person name="Kazmierczak K.M."/>
            <person name="Andrzejewski T.M."/>
            <person name="Davidsen T.M."/>
            <person name="Wayne K.J."/>
            <person name="Tettelin H."/>
            <person name="Glass J.I."/>
            <person name="Rusch D."/>
            <person name="Podicherti R."/>
            <person name="Tsui H.-C.T."/>
            <person name="Winkler M.E."/>
        </authorList>
    </citation>
    <scope>NUCLEOTIDE SEQUENCE</scope>
</reference>